<dbReference type="Proteomes" id="UP001576780">
    <property type="component" value="Unassembled WGS sequence"/>
</dbReference>
<reference evidence="1 2" key="1">
    <citation type="submission" date="2024-09" db="EMBL/GenBank/DDBJ databases">
        <title>Floridaenema gen nov. (Aerosakkonemataceae, Aerosakkonematales ord. nov., Cyanobacteria) from benthic tropical and subtropical fresh waters, with the description of four new species.</title>
        <authorList>
            <person name="Moretto J.A."/>
            <person name="Berthold D.E."/>
            <person name="Lefler F.W."/>
            <person name="Huang I.-S."/>
            <person name="Laughinghouse H. IV."/>
        </authorList>
    </citation>
    <scope>NUCLEOTIDE SEQUENCE [LARGE SCALE GENOMIC DNA]</scope>
    <source>
        <strain evidence="1 2">BLCC-F167</strain>
    </source>
</reference>
<name>A0ABV4WCV5_9CYAN</name>
<sequence length="118" mass="13548">MSVEQFAETIKTDSRLTPGQKNQCLLFLHNYGKEGIAISKRYIAICLGETVVLATNTYPWVWETMRNLLIVSPGMTVLEIAQRLNLKACTVADRLSKAYRRGKINREGTKREGYRYYI</sequence>
<protein>
    <submittedName>
        <fullName evidence="1">Uncharacterized protein</fullName>
    </submittedName>
</protein>
<comment type="caution">
    <text evidence="1">The sequence shown here is derived from an EMBL/GenBank/DDBJ whole genome shotgun (WGS) entry which is preliminary data.</text>
</comment>
<keyword evidence="2" id="KW-1185">Reference proteome</keyword>
<proteinExistence type="predicted"/>
<evidence type="ECO:0000313" key="1">
    <source>
        <dbReference type="EMBL" id="MFB2832914.1"/>
    </source>
</evidence>
<dbReference type="EMBL" id="JBHFNT010000004">
    <property type="protein sequence ID" value="MFB2832914.1"/>
    <property type="molecule type" value="Genomic_DNA"/>
</dbReference>
<accession>A0ABV4WCV5</accession>
<gene>
    <name evidence="1" type="ORF">ACE1CA_00115</name>
</gene>
<dbReference type="RefSeq" id="WP_413275391.1">
    <property type="nucleotide sequence ID" value="NZ_JBHFNT010000004.1"/>
</dbReference>
<organism evidence="1 2">
    <name type="scientific">Floridaenema evergladense BLCC-F167</name>
    <dbReference type="NCBI Taxonomy" id="3153639"/>
    <lineage>
        <taxon>Bacteria</taxon>
        <taxon>Bacillati</taxon>
        <taxon>Cyanobacteriota</taxon>
        <taxon>Cyanophyceae</taxon>
        <taxon>Oscillatoriophycideae</taxon>
        <taxon>Aerosakkonematales</taxon>
        <taxon>Aerosakkonemataceae</taxon>
        <taxon>Floridanema</taxon>
        <taxon>Floridanema evergladense</taxon>
    </lineage>
</organism>
<evidence type="ECO:0000313" key="2">
    <source>
        <dbReference type="Proteomes" id="UP001576780"/>
    </source>
</evidence>